<sequence>MEATENNSTHAPLETGSSLIETLELDTILLGLSLCVVSKFVLKKVVSYPYWKVCYMILINVLSVTPPAPLGKSADLFASEMQSLQCPVWEKPGLGIALPLWRALKPLSGALDFRATQRQQRLEHRFLCRHLLPGDLLTGRHCLSLYFSSQFLKILKPDIVVYRLNFPGEGYPVGQSANSRF</sequence>
<reference evidence="1 2" key="1">
    <citation type="journal article" date="2020" name="Nature">
        <title>Six reference-quality genomes reveal evolution of bat adaptations.</title>
        <authorList>
            <person name="Jebb D."/>
            <person name="Huang Z."/>
            <person name="Pippel M."/>
            <person name="Hughes G.M."/>
            <person name="Lavrichenko K."/>
            <person name="Devanna P."/>
            <person name="Winkler S."/>
            <person name="Jermiin L.S."/>
            <person name="Skirmuntt E.C."/>
            <person name="Katzourakis A."/>
            <person name="Burkitt-Gray L."/>
            <person name="Ray D.A."/>
            <person name="Sullivan K.A.M."/>
            <person name="Roscito J.G."/>
            <person name="Kirilenko B.M."/>
            <person name="Davalos L.M."/>
            <person name="Corthals A.P."/>
            <person name="Power M.L."/>
            <person name="Jones G."/>
            <person name="Ransome R.D."/>
            <person name="Dechmann D.K.N."/>
            <person name="Locatelli A.G."/>
            <person name="Puechmaille S.J."/>
            <person name="Fedrigo O."/>
            <person name="Jarvis E.D."/>
            <person name="Hiller M."/>
            <person name="Vernes S.C."/>
            <person name="Myers E.W."/>
            <person name="Teeling E.C."/>
        </authorList>
    </citation>
    <scope>NUCLEOTIDE SEQUENCE [LARGE SCALE GENOMIC DNA]</scope>
    <source>
        <strain evidence="1">MRouAeg1</strain>
        <tissue evidence="1">Muscle</tissue>
    </source>
</reference>
<protein>
    <submittedName>
        <fullName evidence="1">Uncharacterized protein</fullName>
    </submittedName>
</protein>
<comment type="caution">
    <text evidence="1">The sequence shown here is derived from an EMBL/GenBank/DDBJ whole genome shotgun (WGS) entry which is preliminary data.</text>
</comment>
<evidence type="ECO:0000313" key="2">
    <source>
        <dbReference type="Proteomes" id="UP000593571"/>
    </source>
</evidence>
<dbReference type="Proteomes" id="UP000593571">
    <property type="component" value="Unassembled WGS sequence"/>
</dbReference>
<name>A0A7J8GAQ8_ROUAE</name>
<gene>
    <name evidence="1" type="ORF">HJG63_011717</name>
</gene>
<evidence type="ECO:0000313" key="1">
    <source>
        <dbReference type="EMBL" id="KAF6457184.1"/>
    </source>
</evidence>
<proteinExistence type="predicted"/>
<dbReference type="AlphaFoldDB" id="A0A7J8GAQ8"/>
<keyword evidence="2" id="KW-1185">Reference proteome</keyword>
<organism evidence="1 2">
    <name type="scientific">Rousettus aegyptiacus</name>
    <name type="common">Egyptian fruit bat</name>
    <name type="synonym">Pteropus aegyptiacus</name>
    <dbReference type="NCBI Taxonomy" id="9407"/>
    <lineage>
        <taxon>Eukaryota</taxon>
        <taxon>Metazoa</taxon>
        <taxon>Chordata</taxon>
        <taxon>Craniata</taxon>
        <taxon>Vertebrata</taxon>
        <taxon>Euteleostomi</taxon>
        <taxon>Mammalia</taxon>
        <taxon>Eutheria</taxon>
        <taxon>Laurasiatheria</taxon>
        <taxon>Chiroptera</taxon>
        <taxon>Yinpterochiroptera</taxon>
        <taxon>Pteropodoidea</taxon>
        <taxon>Pteropodidae</taxon>
        <taxon>Rousettinae</taxon>
        <taxon>Rousettus</taxon>
    </lineage>
</organism>
<accession>A0A7J8GAQ8</accession>
<dbReference type="EMBL" id="JACASE010000006">
    <property type="protein sequence ID" value="KAF6457184.1"/>
    <property type="molecule type" value="Genomic_DNA"/>
</dbReference>